<dbReference type="PANTHER" id="PTHR43205:SF7">
    <property type="entry name" value="PROSTAGLANDIN REDUCTASE 1"/>
    <property type="match status" value="1"/>
</dbReference>
<dbReference type="InterPro" id="IPR020843">
    <property type="entry name" value="ER"/>
</dbReference>
<dbReference type="OrthoDB" id="9805663at2"/>
<dbReference type="Pfam" id="PF16884">
    <property type="entry name" value="ADH_N_2"/>
    <property type="match status" value="1"/>
</dbReference>
<dbReference type="Proteomes" id="UP000256845">
    <property type="component" value="Unassembled WGS sequence"/>
</dbReference>
<dbReference type="InterPro" id="IPR013149">
    <property type="entry name" value="ADH-like_C"/>
</dbReference>
<dbReference type="SMART" id="SM00829">
    <property type="entry name" value="PKS_ER"/>
    <property type="match status" value="1"/>
</dbReference>
<dbReference type="InterPro" id="IPR036291">
    <property type="entry name" value="NAD(P)-bd_dom_sf"/>
</dbReference>
<sequence length="340" mass="37098">MESNRQWVLASYPNGMPERTNWRLEEGVCPSPLEGEVLARSIYLSVDPYMRGRISPAKNYAAGVAIGECMHGGAVAEVVESKHPGFQPGDIVETINFGWQDFACLKGDGLHKVDPTLGPIHSALGYLGLPGLTAYLALETIGEPKQGETVLISAASGAVGQIAGQIATIRGARAVAVASSQEKLDYCRDLGFADGINYREETDLAAAVRRACPDGVDVFFDNTAGPIHDAVMQNLAPFARIIICGTVSLAGKFDEPDTGLRFMRNILVARARMEGFLFFDHLDKVSAARKQVSDWEKQGLIRHREDVIDGIEHMPEAFLRLLNSENFGKQLVRVRDDPFL</sequence>
<dbReference type="InterPro" id="IPR011032">
    <property type="entry name" value="GroES-like_sf"/>
</dbReference>
<dbReference type="InterPro" id="IPR041694">
    <property type="entry name" value="ADH_N_2"/>
</dbReference>
<dbReference type="GO" id="GO:0016628">
    <property type="term" value="F:oxidoreductase activity, acting on the CH-CH group of donors, NAD or NADP as acceptor"/>
    <property type="evidence" value="ECO:0007669"/>
    <property type="project" value="InterPro"/>
</dbReference>
<evidence type="ECO:0000256" key="1">
    <source>
        <dbReference type="ARBA" id="ARBA00023002"/>
    </source>
</evidence>
<accession>A0A3D9HLG7</accession>
<dbReference type="RefSeq" id="WP_115936990.1">
    <property type="nucleotide sequence ID" value="NZ_QRDW01000005.1"/>
</dbReference>
<dbReference type="AlphaFoldDB" id="A0A3D9HLG7"/>
<dbReference type="InterPro" id="IPR045010">
    <property type="entry name" value="MDR_fam"/>
</dbReference>
<dbReference type="SUPFAM" id="SSF51735">
    <property type="entry name" value="NAD(P)-binding Rossmann-fold domains"/>
    <property type="match status" value="1"/>
</dbReference>
<dbReference type="FunFam" id="3.40.50.720:FF:000121">
    <property type="entry name" value="Prostaglandin reductase 2"/>
    <property type="match status" value="1"/>
</dbReference>
<gene>
    <name evidence="3" type="ORF">DFP90_105107</name>
</gene>
<feature type="domain" description="Enoyl reductase (ER)" evidence="2">
    <location>
        <begin position="15"/>
        <end position="332"/>
    </location>
</feature>
<dbReference type="Gene3D" id="3.40.50.720">
    <property type="entry name" value="NAD(P)-binding Rossmann-like Domain"/>
    <property type="match status" value="1"/>
</dbReference>
<evidence type="ECO:0000313" key="3">
    <source>
        <dbReference type="EMBL" id="RED49736.1"/>
    </source>
</evidence>
<dbReference type="EMBL" id="QRDW01000005">
    <property type="protein sequence ID" value="RED49736.1"/>
    <property type="molecule type" value="Genomic_DNA"/>
</dbReference>
<dbReference type="PANTHER" id="PTHR43205">
    <property type="entry name" value="PROSTAGLANDIN REDUCTASE"/>
    <property type="match status" value="1"/>
</dbReference>
<proteinExistence type="predicted"/>
<dbReference type="Pfam" id="PF00107">
    <property type="entry name" value="ADH_zinc_N"/>
    <property type="match status" value="1"/>
</dbReference>
<evidence type="ECO:0000259" key="2">
    <source>
        <dbReference type="SMART" id="SM00829"/>
    </source>
</evidence>
<keyword evidence="1" id="KW-0560">Oxidoreductase</keyword>
<evidence type="ECO:0000313" key="4">
    <source>
        <dbReference type="Proteomes" id="UP000256845"/>
    </source>
</evidence>
<keyword evidence="4" id="KW-1185">Reference proteome</keyword>
<dbReference type="CDD" id="cd05288">
    <property type="entry name" value="PGDH"/>
    <property type="match status" value="1"/>
</dbReference>
<dbReference type="Gene3D" id="3.90.180.10">
    <property type="entry name" value="Medium-chain alcohol dehydrogenases, catalytic domain"/>
    <property type="match status" value="1"/>
</dbReference>
<organism evidence="3 4">
    <name type="scientific">Aestuariispira insulae</name>
    <dbReference type="NCBI Taxonomy" id="1461337"/>
    <lineage>
        <taxon>Bacteria</taxon>
        <taxon>Pseudomonadati</taxon>
        <taxon>Pseudomonadota</taxon>
        <taxon>Alphaproteobacteria</taxon>
        <taxon>Rhodospirillales</taxon>
        <taxon>Kiloniellaceae</taxon>
        <taxon>Aestuariispira</taxon>
    </lineage>
</organism>
<name>A0A3D9HLG7_9PROT</name>
<comment type="caution">
    <text evidence="3">The sequence shown here is derived from an EMBL/GenBank/DDBJ whole genome shotgun (WGS) entry which is preliminary data.</text>
</comment>
<protein>
    <recommendedName>
        <fullName evidence="2">Enoyl reductase (ER) domain-containing protein</fullName>
    </recommendedName>
</protein>
<reference evidence="3 4" key="1">
    <citation type="submission" date="2018-07" db="EMBL/GenBank/DDBJ databases">
        <title>Genomic Encyclopedia of Type Strains, Phase III (KMG-III): the genomes of soil and plant-associated and newly described type strains.</title>
        <authorList>
            <person name="Whitman W."/>
        </authorList>
    </citation>
    <scope>NUCLEOTIDE SEQUENCE [LARGE SCALE GENOMIC DNA]</scope>
    <source>
        <strain evidence="3 4">CECT 8488</strain>
    </source>
</reference>
<dbReference type="SUPFAM" id="SSF50129">
    <property type="entry name" value="GroES-like"/>
    <property type="match status" value="1"/>
</dbReference>